<gene>
    <name evidence="6" type="ORF">ColLi_00607</name>
</gene>
<evidence type="ECO:0000256" key="5">
    <source>
        <dbReference type="SAM" id="Phobius"/>
    </source>
</evidence>
<feature type="transmembrane region" description="Helical" evidence="5">
    <location>
        <begin position="83"/>
        <end position="100"/>
    </location>
</feature>
<keyword evidence="2 5" id="KW-0812">Transmembrane</keyword>
<sequence length="259" mass="27957">MSSIFTFNAAWEWSFFVLAAVCVWAAGLSIIMLPRQPPPETRSTNSIHAQLDVSGTVFGGTGLVPFSFACNPAPAVGWRTPDTYFLLIIGALLFAAFVYNETVVVDPLLPLGAMGSSTNPILGCTAAAWGCFIIWVFYTFQLLELPREWTPLLARAGFIPVAVEAFAVALLLAYPMPGAEVYWAFLVSVLSSLLASILIATAPPEQTYWASILYGYDESPCDDAVAEESARELSRGRKQLGPGSIELLHVTFHGNGKVS</sequence>
<keyword evidence="7" id="KW-1185">Reference proteome</keyword>
<feature type="transmembrane region" description="Helical" evidence="5">
    <location>
        <begin position="152"/>
        <end position="175"/>
    </location>
</feature>
<dbReference type="PANTHER" id="PTHR42718:SF1">
    <property type="entry name" value="LOW AFFINITY AMMONIUM TRANSPORTER"/>
    <property type="match status" value="1"/>
</dbReference>
<evidence type="ECO:0000256" key="1">
    <source>
        <dbReference type="ARBA" id="ARBA00004141"/>
    </source>
</evidence>
<feature type="transmembrane region" description="Helical" evidence="5">
    <location>
        <begin position="120"/>
        <end position="140"/>
    </location>
</feature>
<dbReference type="Proteomes" id="UP001055172">
    <property type="component" value="Unassembled WGS sequence"/>
</dbReference>
<accession>A0AA37LM56</accession>
<dbReference type="AlphaFoldDB" id="A0AA37LM56"/>
<feature type="transmembrane region" description="Helical" evidence="5">
    <location>
        <begin position="13"/>
        <end position="33"/>
    </location>
</feature>
<dbReference type="EMBL" id="BPPX01000001">
    <property type="protein sequence ID" value="GJC77769.1"/>
    <property type="molecule type" value="Genomic_DNA"/>
</dbReference>
<feature type="transmembrane region" description="Helical" evidence="5">
    <location>
        <begin position="181"/>
        <end position="202"/>
    </location>
</feature>
<dbReference type="GO" id="GO:0016020">
    <property type="term" value="C:membrane"/>
    <property type="evidence" value="ECO:0007669"/>
    <property type="project" value="UniProtKB-SubCell"/>
</dbReference>
<reference evidence="6 7" key="1">
    <citation type="submission" date="2021-07" db="EMBL/GenBank/DDBJ databases">
        <title>Genome data of Colletotrichum spaethianum.</title>
        <authorList>
            <person name="Utami Y.D."/>
            <person name="Hiruma K."/>
        </authorList>
    </citation>
    <scope>NUCLEOTIDE SEQUENCE [LARGE SCALE GENOMIC DNA]</scope>
    <source>
        <strain evidence="6 7">MAFF 242679</strain>
    </source>
</reference>
<name>A0AA37LM56_9PEZI</name>
<evidence type="ECO:0000313" key="7">
    <source>
        <dbReference type="Proteomes" id="UP001055172"/>
    </source>
</evidence>
<evidence type="ECO:0000313" key="6">
    <source>
        <dbReference type="EMBL" id="GJC77769.1"/>
    </source>
</evidence>
<evidence type="ECO:0000256" key="2">
    <source>
        <dbReference type="ARBA" id="ARBA00022692"/>
    </source>
</evidence>
<keyword evidence="3 5" id="KW-1133">Transmembrane helix</keyword>
<comment type="caution">
    <text evidence="6">The sequence shown here is derived from an EMBL/GenBank/DDBJ whole genome shotgun (WGS) entry which is preliminary data.</text>
</comment>
<dbReference type="PANTHER" id="PTHR42718">
    <property type="entry name" value="MAJOR FACILITATOR SUPERFAMILY MULTIDRUG TRANSPORTER MFSC"/>
    <property type="match status" value="1"/>
</dbReference>
<evidence type="ECO:0000256" key="3">
    <source>
        <dbReference type="ARBA" id="ARBA00022989"/>
    </source>
</evidence>
<evidence type="ECO:0000256" key="4">
    <source>
        <dbReference type="ARBA" id="ARBA00023136"/>
    </source>
</evidence>
<comment type="subcellular location">
    <subcellularLocation>
        <location evidence="1">Membrane</location>
        <topology evidence="1">Multi-pass membrane protein</topology>
    </subcellularLocation>
</comment>
<organism evidence="6 7">
    <name type="scientific">Colletotrichum liriopes</name>
    <dbReference type="NCBI Taxonomy" id="708192"/>
    <lineage>
        <taxon>Eukaryota</taxon>
        <taxon>Fungi</taxon>
        <taxon>Dikarya</taxon>
        <taxon>Ascomycota</taxon>
        <taxon>Pezizomycotina</taxon>
        <taxon>Sordariomycetes</taxon>
        <taxon>Hypocreomycetidae</taxon>
        <taxon>Glomerellales</taxon>
        <taxon>Glomerellaceae</taxon>
        <taxon>Colletotrichum</taxon>
        <taxon>Colletotrichum spaethianum species complex</taxon>
    </lineage>
</organism>
<keyword evidence="4 5" id="KW-0472">Membrane</keyword>
<proteinExistence type="predicted"/>
<protein>
    <submittedName>
        <fullName evidence="6">Drug resistance protein YOR378W</fullName>
    </submittedName>
</protein>